<evidence type="ECO:0008006" key="3">
    <source>
        <dbReference type="Google" id="ProtNLM"/>
    </source>
</evidence>
<dbReference type="Proteomes" id="UP000054270">
    <property type="component" value="Unassembled WGS sequence"/>
</dbReference>
<dbReference type="OrthoDB" id="2985946at2759"/>
<dbReference type="AlphaFoldDB" id="A0A0D2KTA3"/>
<evidence type="ECO:0000313" key="1">
    <source>
        <dbReference type="EMBL" id="KJA17862.1"/>
    </source>
</evidence>
<keyword evidence="2" id="KW-1185">Reference proteome</keyword>
<organism evidence="1 2">
    <name type="scientific">Hypholoma sublateritium (strain FD-334 SS-4)</name>
    <dbReference type="NCBI Taxonomy" id="945553"/>
    <lineage>
        <taxon>Eukaryota</taxon>
        <taxon>Fungi</taxon>
        <taxon>Dikarya</taxon>
        <taxon>Basidiomycota</taxon>
        <taxon>Agaricomycotina</taxon>
        <taxon>Agaricomycetes</taxon>
        <taxon>Agaricomycetidae</taxon>
        <taxon>Agaricales</taxon>
        <taxon>Agaricineae</taxon>
        <taxon>Strophariaceae</taxon>
        <taxon>Hypholoma</taxon>
    </lineage>
</organism>
<sequence length="464" mass="52083">MSSPTVPSAFPAEVFDLVVNEVARFPNEGSRIKTLCAAALVSWYFRHRAHAHLFSSIHIRDAELNSPRLAAALQARRLLGLINHDPQSETTGIASYVRSLTVTLSGPMNKVRRILDDGTLAALLRKIFRTTDVGHRSLSLSFLVRGNLGSVFDWESLNADFLDAFHDLCRNPMLTTLHLAHFANLPRTLLHHSFIKNVRFSRLQLAETGTEDEDIPEPVRAFADEPDISALEEGQAVPLESIETDHSLPLLDLIDMTPQQMLHPRLAFSQLKTLTAHIGNEDDFHKTRWILLNAASTLTALDIILFSTDELPEPDWRIAVAELPALKTISVVQQSTSYKSPGRTTIPQICALMNHINQHPHIEAAKISLFLYSPKSGRTPQDIFDGHDFSPLDELFAHGRFLGLKRLTIQLLFNLYTDGRKFDLGKFRVEGTDCVQKSFVEMSSRAESERLRFNIEIAPHVRPA</sequence>
<evidence type="ECO:0000313" key="2">
    <source>
        <dbReference type="Proteomes" id="UP000054270"/>
    </source>
</evidence>
<protein>
    <recommendedName>
        <fullName evidence="3">F-box domain-containing protein</fullName>
    </recommendedName>
</protein>
<accession>A0A0D2KTA3</accession>
<reference evidence="2" key="1">
    <citation type="submission" date="2014-04" db="EMBL/GenBank/DDBJ databases">
        <title>Evolutionary Origins and Diversification of the Mycorrhizal Mutualists.</title>
        <authorList>
            <consortium name="DOE Joint Genome Institute"/>
            <consortium name="Mycorrhizal Genomics Consortium"/>
            <person name="Kohler A."/>
            <person name="Kuo A."/>
            <person name="Nagy L.G."/>
            <person name="Floudas D."/>
            <person name="Copeland A."/>
            <person name="Barry K.W."/>
            <person name="Cichocki N."/>
            <person name="Veneault-Fourrey C."/>
            <person name="LaButti K."/>
            <person name="Lindquist E.A."/>
            <person name="Lipzen A."/>
            <person name="Lundell T."/>
            <person name="Morin E."/>
            <person name="Murat C."/>
            <person name="Riley R."/>
            <person name="Ohm R."/>
            <person name="Sun H."/>
            <person name="Tunlid A."/>
            <person name="Henrissat B."/>
            <person name="Grigoriev I.V."/>
            <person name="Hibbett D.S."/>
            <person name="Martin F."/>
        </authorList>
    </citation>
    <scope>NUCLEOTIDE SEQUENCE [LARGE SCALE GENOMIC DNA]</scope>
    <source>
        <strain evidence="2">FD-334 SS-4</strain>
    </source>
</reference>
<gene>
    <name evidence="1" type="ORF">HYPSUDRAFT_999131</name>
</gene>
<name>A0A0D2KTA3_HYPSF</name>
<proteinExistence type="predicted"/>
<dbReference type="EMBL" id="KN817597">
    <property type="protein sequence ID" value="KJA17862.1"/>
    <property type="molecule type" value="Genomic_DNA"/>
</dbReference>